<protein>
    <submittedName>
        <fullName evidence="2">Uncharacterized protein</fullName>
    </submittedName>
</protein>
<evidence type="ECO:0000256" key="1">
    <source>
        <dbReference type="SAM" id="MobiDB-lite"/>
    </source>
</evidence>
<accession>A0AAD5SM77</accession>
<dbReference type="EMBL" id="JADGJH010005929">
    <property type="protein sequence ID" value="KAJ3078752.1"/>
    <property type="molecule type" value="Genomic_DNA"/>
</dbReference>
<dbReference type="Proteomes" id="UP001211907">
    <property type="component" value="Unassembled WGS sequence"/>
</dbReference>
<feature type="region of interest" description="Disordered" evidence="1">
    <location>
        <begin position="1"/>
        <end position="74"/>
    </location>
</feature>
<organism evidence="2 3">
    <name type="scientific">Physocladia obscura</name>
    <dbReference type="NCBI Taxonomy" id="109957"/>
    <lineage>
        <taxon>Eukaryota</taxon>
        <taxon>Fungi</taxon>
        <taxon>Fungi incertae sedis</taxon>
        <taxon>Chytridiomycota</taxon>
        <taxon>Chytridiomycota incertae sedis</taxon>
        <taxon>Chytridiomycetes</taxon>
        <taxon>Chytridiales</taxon>
        <taxon>Chytriomycetaceae</taxon>
        <taxon>Physocladia</taxon>
    </lineage>
</organism>
<evidence type="ECO:0000313" key="2">
    <source>
        <dbReference type="EMBL" id="KAJ3078752.1"/>
    </source>
</evidence>
<keyword evidence="3" id="KW-1185">Reference proteome</keyword>
<feature type="non-terminal residue" evidence="2">
    <location>
        <position position="131"/>
    </location>
</feature>
<name>A0AAD5SM77_9FUNG</name>
<gene>
    <name evidence="2" type="ORF">HK100_010621</name>
</gene>
<feature type="compositionally biased region" description="Low complexity" evidence="1">
    <location>
        <begin position="25"/>
        <end position="41"/>
    </location>
</feature>
<comment type="caution">
    <text evidence="2">The sequence shown here is derived from an EMBL/GenBank/DDBJ whole genome shotgun (WGS) entry which is preliminary data.</text>
</comment>
<sequence length="131" mass="14595">MSSDNSSGDGSGDENWTTDESWSWNASSKGGASRSSSNASSTPVNQFTTPPTTPAPSSPPALRRSARERRNPGEWWKTSHYAMAVESRSPVNFALLTMDEALNEPDHDKWMEAARKELENFEHYKVFELVQ</sequence>
<dbReference type="AlphaFoldDB" id="A0AAD5SM77"/>
<evidence type="ECO:0000313" key="3">
    <source>
        <dbReference type="Proteomes" id="UP001211907"/>
    </source>
</evidence>
<proteinExistence type="predicted"/>
<feature type="compositionally biased region" description="Polar residues" evidence="1">
    <location>
        <begin position="14"/>
        <end position="24"/>
    </location>
</feature>
<reference evidence="2" key="1">
    <citation type="submission" date="2020-05" db="EMBL/GenBank/DDBJ databases">
        <title>Phylogenomic resolution of chytrid fungi.</title>
        <authorList>
            <person name="Stajich J.E."/>
            <person name="Amses K."/>
            <person name="Simmons R."/>
            <person name="Seto K."/>
            <person name="Myers J."/>
            <person name="Bonds A."/>
            <person name="Quandt C.A."/>
            <person name="Barry K."/>
            <person name="Liu P."/>
            <person name="Grigoriev I."/>
            <person name="Longcore J.E."/>
            <person name="James T.Y."/>
        </authorList>
    </citation>
    <scope>NUCLEOTIDE SEQUENCE</scope>
    <source>
        <strain evidence="2">JEL0513</strain>
    </source>
</reference>